<evidence type="ECO:0000313" key="10">
    <source>
        <dbReference type="EMBL" id="OCK75092.1"/>
    </source>
</evidence>
<protein>
    <recommendedName>
        <fullName evidence="1">non-specific serine/threonine protein kinase</fullName>
        <ecNumber evidence="1">2.7.11.1</ecNumber>
    </recommendedName>
</protein>
<evidence type="ECO:0000256" key="8">
    <source>
        <dbReference type="ARBA" id="ARBA00048679"/>
    </source>
</evidence>
<dbReference type="GO" id="GO:0005524">
    <property type="term" value="F:ATP binding"/>
    <property type="evidence" value="ECO:0007669"/>
    <property type="project" value="UniProtKB-KW"/>
</dbReference>
<organism evidence="10 11">
    <name type="scientific">Lepidopterella palustris CBS 459.81</name>
    <dbReference type="NCBI Taxonomy" id="1314670"/>
    <lineage>
        <taxon>Eukaryota</taxon>
        <taxon>Fungi</taxon>
        <taxon>Dikarya</taxon>
        <taxon>Ascomycota</taxon>
        <taxon>Pezizomycotina</taxon>
        <taxon>Dothideomycetes</taxon>
        <taxon>Pleosporomycetidae</taxon>
        <taxon>Mytilinidiales</taxon>
        <taxon>Argynnaceae</taxon>
        <taxon>Lepidopterella</taxon>
    </lineage>
</organism>
<evidence type="ECO:0000256" key="6">
    <source>
        <dbReference type="ARBA" id="ARBA00022840"/>
    </source>
</evidence>
<keyword evidence="6" id="KW-0067">ATP-binding</keyword>
<dbReference type="PROSITE" id="PS00108">
    <property type="entry name" value="PROTEIN_KINASE_ST"/>
    <property type="match status" value="1"/>
</dbReference>
<dbReference type="CDD" id="cd00180">
    <property type="entry name" value="PKc"/>
    <property type="match status" value="1"/>
</dbReference>
<evidence type="ECO:0000256" key="1">
    <source>
        <dbReference type="ARBA" id="ARBA00012513"/>
    </source>
</evidence>
<dbReference type="Pfam" id="PF00069">
    <property type="entry name" value="Pkinase"/>
    <property type="match status" value="1"/>
</dbReference>
<evidence type="ECO:0000256" key="7">
    <source>
        <dbReference type="ARBA" id="ARBA00047899"/>
    </source>
</evidence>
<dbReference type="InterPro" id="IPR008271">
    <property type="entry name" value="Ser/Thr_kinase_AS"/>
</dbReference>
<reference evidence="10 11" key="1">
    <citation type="journal article" date="2016" name="Nat. Commun.">
        <title>Ectomycorrhizal ecology is imprinted in the genome of the dominant symbiotic fungus Cenococcum geophilum.</title>
        <authorList>
            <consortium name="DOE Joint Genome Institute"/>
            <person name="Peter M."/>
            <person name="Kohler A."/>
            <person name="Ohm R.A."/>
            <person name="Kuo A."/>
            <person name="Krutzmann J."/>
            <person name="Morin E."/>
            <person name="Arend M."/>
            <person name="Barry K.W."/>
            <person name="Binder M."/>
            <person name="Choi C."/>
            <person name="Clum A."/>
            <person name="Copeland A."/>
            <person name="Grisel N."/>
            <person name="Haridas S."/>
            <person name="Kipfer T."/>
            <person name="LaButti K."/>
            <person name="Lindquist E."/>
            <person name="Lipzen A."/>
            <person name="Maire R."/>
            <person name="Meier B."/>
            <person name="Mihaltcheva S."/>
            <person name="Molinier V."/>
            <person name="Murat C."/>
            <person name="Poggeler S."/>
            <person name="Quandt C.A."/>
            <person name="Sperisen C."/>
            <person name="Tritt A."/>
            <person name="Tisserant E."/>
            <person name="Crous P.W."/>
            <person name="Henrissat B."/>
            <person name="Nehls U."/>
            <person name="Egli S."/>
            <person name="Spatafora J.W."/>
            <person name="Grigoriev I.V."/>
            <person name="Martin F.M."/>
        </authorList>
    </citation>
    <scope>NUCLEOTIDE SEQUENCE [LARGE SCALE GENOMIC DNA]</scope>
    <source>
        <strain evidence="10 11">CBS 459.81</strain>
    </source>
</reference>
<accession>A0A8E2JAA9</accession>
<evidence type="ECO:0000256" key="3">
    <source>
        <dbReference type="ARBA" id="ARBA00022679"/>
    </source>
</evidence>
<evidence type="ECO:0000256" key="2">
    <source>
        <dbReference type="ARBA" id="ARBA00022527"/>
    </source>
</evidence>
<dbReference type="SUPFAM" id="SSF56112">
    <property type="entry name" value="Protein kinase-like (PK-like)"/>
    <property type="match status" value="1"/>
</dbReference>
<dbReference type="Proteomes" id="UP000250266">
    <property type="component" value="Unassembled WGS sequence"/>
</dbReference>
<feature type="domain" description="Protein kinase" evidence="9">
    <location>
        <begin position="24"/>
        <end position="320"/>
    </location>
</feature>
<gene>
    <name evidence="10" type="ORF">K432DRAFT_309319</name>
</gene>
<dbReference type="PANTHER" id="PTHR43671">
    <property type="entry name" value="SERINE/THREONINE-PROTEIN KINASE NEK"/>
    <property type="match status" value="1"/>
</dbReference>
<keyword evidence="11" id="KW-1185">Reference proteome</keyword>
<dbReference type="InterPro" id="IPR011009">
    <property type="entry name" value="Kinase-like_dom_sf"/>
</dbReference>
<dbReference type="PANTHER" id="PTHR43671:SF98">
    <property type="entry name" value="SERINE_THREONINE-PROTEIN KINASE NEK11"/>
    <property type="match status" value="1"/>
</dbReference>
<keyword evidence="5 10" id="KW-0418">Kinase</keyword>
<dbReference type="SMART" id="SM00220">
    <property type="entry name" value="S_TKc"/>
    <property type="match status" value="1"/>
</dbReference>
<comment type="catalytic activity">
    <reaction evidence="8">
        <text>L-seryl-[protein] + ATP = O-phospho-L-seryl-[protein] + ADP + H(+)</text>
        <dbReference type="Rhea" id="RHEA:17989"/>
        <dbReference type="Rhea" id="RHEA-COMP:9863"/>
        <dbReference type="Rhea" id="RHEA-COMP:11604"/>
        <dbReference type="ChEBI" id="CHEBI:15378"/>
        <dbReference type="ChEBI" id="CHEBI:29999"/>
        <dbReference type="ChEBI" id="CHEBI:30616"/>
        <dbReference type="ChEBI" id="CHEBI:83421"/>
        <dbReference type="ChEBI" id="CHEBI:456216"/>
        <dbReference type="EC" id="2.7.11.1"/>
    </reaction>
</comment>
<evidence type="ECO:0000256" key="4">
    <source>
        <dbReference type="ARBA" id="ARBA00022741"/>
    </source>
</evidence>
<dbReference type="EC" id="2.7.11.1" evidence="1"/>
<dbReference type="OrthoDB" id="4062651at2759"/>
<evidence type="ECO:0000313" key="11">
    <source>
        <dbReference type="Proteomes" id="UP000250266"/>
    </source>
</evidence>
<dbReference type="GO" id="GO:0004674">
    <property type="term" value="F:protein serine/threonine kinase activity"/>
    <property type="evidence" value="ECO:0007669"/>
    <property type="project" value="UniProtKB-KW"/>
</dbReference>
<dbReference type="Gene3D" id="1.10.510.10">
    <property type="entry name" value="Transferase(Phosphotransferase) domain 1"/>
    <property type="match status" value="1"/>
</dbReference>
<keyword evidence="3" id="KW-0808">Transferase</keyword>
<dbReference type="InterPro" id="IPR000719">
    <property type="entry name" value="Prot_kinase_dom"/>
</dbReference>
<dbReference type="GO" id="GO:0005634">
    <property type="term" value="C:nucleus"/>
    <property type="evidence" value="ECO:0007669"/>
    <property type="project" value="TreeGrafter"/>
</dbReference>
<keyword evidence="2" id="KW-0723">Serine/threonine-protein kinase</keyword>
<dbReference type="InterPro" id="IPR050660">
    <property type="entry name" value="NEK_Ser/Thr_kinase"/>
</dbReference>
<dbReference type="Gene3D" id="3.30.200.20">
    <property type="entry name" value="Phosphorylase Kinase, domain 1"/>
    <property type="match status" value="1"/>
</dbReference>
<proteinExistence type="predicted"/>
<evidence type="ECO:0000259" key="9">
    <source>
        <dbReference type="PROSITE" id="PS50011"/>
    </source>
</evidence>
<name>A0A8E2JAA9_9PEZI</name>
<comment type="catalytic activity">
    <reaction evidence="7">
        <text>L-threonyl-[protein] + ATP = O-phospho-L-threonyl-[protein] + ADP + H(+)</text>
        <dbReference type="Rhea" id="RHEA:46608"/>
        <dbReference type="Rhea" id="RHEA-COMP:11060"/>
        <dbReference type="Rhea" id="RHEA-COMP:11605"/>
        <dbReference type="ChEBI" id="CHEBI:15378"/>
        <dbReference type="ChEBI" id="CHEBI:30013"/>
        <dbReference type="ChEBI" id="CHEBI:30616"/>
        <dbReference type="ChEBI" id="CHEBI:61977"/>
        <dbReference type="ChEBI" id="CHEBI:456216"/>
        <dbReference type="EC" id="2.7.11.1"/>
    </reaction>
</comment>
<sequence length="384" mass="43166">MNLLHGQDLLATHKHFEQGEEIPFKHVRPLGRGAFGVVDEVEYLQGRPGAATNAPATYARKVVQNTGSLHNYRMIQDEIDLLKRLRHKHVVRLLTTYSVERQYAIIMSPVADTNLRDYLASAQQEDKIYQWFGCLSAGLAYVHSQQIRHRDIKPANILVKGDSVLFTDFGIAKDFSEDATTSSTGTVDAKCYMYCAPEVAAEKPRGRPSDMFSLGCVFLEMVTVLMGQATISLSRLHESVTAHGRKAYHASLGKVQQWILTLCVQIAADAWGCLQSDNGFMLEWCFAILHPDPASRLSARSLYRLIQDVDSRVVRQRRFVATCCKIMRAEARSSESRGKTQFRLFERWPTAAFIPGDGEAKRWSDVAEQLGYKLPEGSYDDAVD</sequence>
<dbReference type="PROSITE" id="PS50011">
    <property type="entry name" value="PROTEIN_KINASE_DOM"/>
    <property type="match status" value="1"/>
</dbReference>
<evidence type="ECO:0000256" key="5">
    <source>
        <dbReference type="ARBA" id="ARBA00022777"/>
    </source>
</evidence>
<dbReference type="EMBL" id="KV745365">
    <property type="protein sequence ID" value="OCK75092.1"/>
    <property type="molecule type" value="Genomic_DNA"/>
</dbReference>
<keyword evidence="4" id="KW-0547">Nucleotide-binding</keyword>
<dbReference type="AlphaFoldDB" id="A0A8E2JAA9"/>